<dbReference type="Gene3D" id="3.40.50.1980">
    <property type="entry name" value="Nitrogenase molybdenum iron protein domain"/>
    <property type="match status" value="2"/>
</dbReference>
<dbReference type="GeneID" id="4617970"/>
<dbReference type="InterPro" id="IPR050902">
    <property type="entry name" value="ABC_Transporter_SBP"/>
</dbReference>
<dbReference type="HOGENOM" id="CLU_025776_0_0_2"/>
<dbReference type="AlphaFoldDB" id="A1RVW9"/>
<dbReference type="PANTHER" id="PTHR30535:SF34">
    <property type="entry name" value="MOLYBDATE-BINDING PROTEIN MOLA"/>
    <property type="match status" value="1"/>
</dbReference>
<dbReference type="InterPro" id="IPR002491">
    <property type="entry name" value="ABC_transptr_periplasmic_BD"/>
</dbReference>
<proteinExistence type="predicted"/>
<sequence length="428" mass="48222">MTSKTTLAIAIIALFLAVAAFIQSYYAVQGVNDRLTQLQARVDAVGAEVSRGLARLEGKLASINSTAAAAYREAKLLREISERPSGYVPLRYARLFSIQYEGDVYLLRDALGRRILLLPRGMSQDLADYYRAKYRPDVVVYYPVKRAVYMASTEVAMAYRLYKEMGRADVLRSIVGVMWGREYRWYLPEVEAMLNNGTIADVGPAYSPDFEKIASLKPDVMFVFYYPGPYGTESVVKKLDQLGIPYAVVNEFQEQTALGRAEWIKFIAAFYNATDDAVKIFDRVEAKWSSLASLVADLDRPRVAWFTIFGGVLYPAGAGVRDLIRIAGGRYAYANYSRVDLEVVMKHKNDVDVLIWSSYGVSSVKDLLKVEPRLAELRPVVLGRVYAYSPAFYQLANAYPERLLEELVWIIHPEVAPPGNFTLFVHLQ</sequence>
<gene>
    <name evidence="2" type="ordered locus">Pisl_1954</name>
</gene>
<dbReference type="Pfam" id="PF01497">
    <property type="entry name" value="Peripla_BP_2"/>
    <property type="match status" value="1"/>
</dbReference>
<evidence type="ECO:0000313" key="2">
    <source>
        <dbReference type="EMBL" id="ABL89101.1"/>
    </source>
</evidence>
<evidence type="ECO:0000259" key="1">
    <source>
        <dbReference type="PROSITE" id="PS50983"/>
    </source>
</evidence>
<dbReference type="Proteomes" id="UP000002595">
    <property type="component" value="Chromosome"/>
</dbReference>
<dbReference type="SUPFAM" id="SSF53807">
    <property type="entry name" value="Helical backbone' metal receptor"/>
    <property type="match status" value="1"/>
</dbReference>
<dbReference type="OrthoDB" id="24039at2157"/>
<dbReference type="EMBL" id="CP000504">
    <property type="protein sequence ID" value="ABL89101.1"/>
    <property type="molecule type" value="Genomic_DNA"/>
</dbReference>
<evidence type="ECO:0000313" key="3">
    <source>
        <dbReference type="Proteomes" id="UP000002595"/>
    </source>
</evidence>
<reference evidence="2" key="1">
    <citation type="submission" date="2006-12" db="EMBL/GenBank/DDBJ databases">
        <title>Complete sequence of Pyrobaculum islandicum DSM 4184.</title>
        <authorList>
            <person name="Copeland A."/>
            <person name="Lucas S."/>
            <person name="Lapidus A."/>
            <person name="Barry K."/>
            <person name="Detter J.C."/>
            <person name="Glavina del Rio T."/>
            <person name="Dalin E."/>
            <person name="Tice H."/>
            <person name="Pitluck S."/>
            <person name="Meincke L."/>
            <person name="Brettin T."/>
            <person name="Bruce D."/>
            <person name="Han C."/>
            <person name="Tapia R."/>
            <person name="Gilna P."/>
            <person name="Schmutz J."/>
            <person name="Larimer F."/>
            <person name="Land M."/>
            <person name="Hauser L."/>
            <person name="Kyrpides N."/>
            <person name="Mikhailova N."/>
            <person name="Cozen A.E."/>
            <person name="Fitz-Gibbon S.T."/>
            <person name="House C.H."/>
            <person name="Saltikov C."/>
            <person name="Lowe T."/>
            <person name="Richardson P."/>
        </authorList>
    </citation>
    <scope>NUCLEOTIDE SEQUENCE [LARGE SCALE GENOMIC DNA]</scope>
    <source>
        <strain evidence="2">DSM 4184</strain>
    </source>
</reference>
<name>A1RVW9_PYRIL</name>
<dbReference type="eggNOG" id="arCOG03417">
    <property type="taxonomic scope" value="Archaea"/>
</dbReference>
<organism evidence="2 3">
    <name type="scientific">Pyrobaculum islandicum (strain DSM 4184 / JCM 9189 / GEO3)</name>
    <dbReference type="NCBI Taxonomy" id="384616"/>
    <lineage>
        <taxon>Archaea</taxon>
        <taxon>Thermoproteota</taxon>
        <taxon>Thermoprotei</taxon>
        <taxon>Thermoproteales</taxon>
        <taxon>Thermoproteaceae</taxon>
        <taxon>Pyrobaculum</taxon>
    </lineage>
</organism>
<dbReference type="PANTHER" id="PTHR30535">
    <property type="entry name" value="VITAMIN B12-BINDING PROTEIN"/>
    <property type="match status" value="1"/>
</dbReference>
<accession>A1RVW9</accession>
<feature type="domain" description="Fe/B12 periplasmic-binding" evidence="1">
    <location>
        <begin position="146"/>
        <end position="415"/>
    </location>
</feature>
<dbReference type="RefSeq" id="WP_011763676.1">
    <property type="nucleotide sequence ID" value="NC_008701.1"/>
</dbReference>
<protein>
    <submittedName>
        <fullName evidence="2">Periplasmic binding protein</fullName>
    </submittedName>
</protein>
<dbReference type="STRING" id="384616.Pisl_1954"/>
<dbReference type="CDD" id="cd01141">
    <property type="entry name" value="TroA_d"/>
    <property type="match status" value="1"/>
</dbReference>
<dbReference type="PROSITE" id="PS50983">
    <property type="entry name" value="FE_B12_PBP"/>
    <property type="match status" value="1"/>
</dbReference>
<keyword evidence="3" id="KW-1185">Reference proteome</keyword>
<dbReference type="KEGG" id="pis:Pisl_1954"/>